<dbReference type="AlphaFoldDB" id="A0A1L7AHC6"/>
<reference evidence="3 4" key="1">
    <citation type="submission" date="2016-05" db="EMBL/GenBank/DDBJ databases">
        <title>Complete Genome and Methylome Analysis of Psychrotrophic Bacterial Isolates from Antarctic Lake Untersee.</title>
        <authorList>
            <person name="Fomenkov A."/>
            <person name="Akimov V.N."/>
            <person name="Vasilyeva L.V."/>
            <person name="Andersen D."/>
            <person name="Vincze T."/>
            <person name="Roberts R.J."/>
        </authorList>
    </citation>
    <scope>NUCLEOTIDE SEQUENCE [LARGE SCALE GENOMIC DNA]</scope>
    <source>
        <strain evidence="3 4">U14-5</strain>
    </source>
</reference>
<sequence length="185" mass="20894">MTQKPWTVRRSRTVLKDRWIHVNADAVEDARGNLLDPYYTFEYSDWVHVTALTPADELVLVRQYRHGSRDFSLELPAGGMDPGETDPLPAGARELLEETGYASSSLRLVSSLSPNPASHRNRNHHLLALDARKVAEPRLEPGEDITVELHPWREVLARLDDGIIQQSMHVSALLLCLRAAGRLRF</sequence>
<keyword evidence="1 3" id="KW-0378">Hydrolase</keyword>
<evidence type="ECO:0000259" key="2">
    <source>
        <dbReference type="PROSITE" id="PS51462"/>
    </source>
</evidence>
<protein>
    <submittedName>
        <fullName evidence="3">NUDIX hydrolase</fullName>
    </submittedName>
</protein>
<dbReference type="Pfam" id="PF00293">
    <property type="entry name" value="NUDIX"/>
    <property type="match status" value="1"/>
</dbReference>
<name>A0A1L7AHC6_9PROT</name>
<dbReference type="CDD" id="cd03424">
    <property type="entry name" value="NUDIX_ADPRase_Nudt5_UGPPase_Nudt14"/>
    <property type="match status" value="1"/>
</dbReference>
<organism evidence="3 4">
    <name type="scientific">Roseomonas gilardii</name>
    <dbReference type="NCBI Taxonomy" id="257708"/>
    <lineage>
        <taxon>Bacteria</taxon>
        <taxon>Pseudomonadati</taxon>
        <taxon>Pseudomonadota</taxon>
        <taxon>Alphaproteobacteria</taxon>
        <taxon>Acetobacterales</taxon>
        <taxon>Roseomonadaceae</taxon>
        <taxon>Roseomonas</taxon>
    </lineage>
</organism>
<evidence type="ECO:0000313" key="3">
    <source>
        <dbReference type="EMBL" id="APT58131.1"/>
    </source>
</evidence>
<dbReference type="GO" id="GO:0006753">
    <property type="term" value="P:nucleoside phosphate metabolic process"/>
    <property type="evidence" value="ECO:0007669"/>
    <property type="project" value="TreeGrafter"/>
</dbReference>
<proteinExistence type="predicted"/>
<evidence type="ECO:0000256" key="1">
    <source>
        <dbReference type="ARBA" id="ARBA00022801"/>
    </source>
</evidence>
<dbReference type="PANTHER" id="PTHR11839">
    <property type="entry name" value="UDP/ADP-SUGAR PYROPHOSPHATASE"/>
    <property type="match status" value="1"/>
</dbReference>
<dbReference type="eggNOG" id="COG0494">
    <property type="taxonomic scope" value="Bacteria"/>
</dbReference>
<accession>A0A1L7AHC6</accession>
<dbReference type="EMBL" id="CP015583">
    <property type="protein sequence ID" value="APT58131.1"/>
    <property type="molecule type" value="Genomic_DNA"/>
</dbReference>
<dbReference type="InterPro" id="IPR000086">
    <property type="entry name" value="NUDIX_hydrolase_dom"/>
</dbReference>
<evidence type="ECO:0000313" key="4">
    <source>
        <dbReference type="Proteomes" id="UP000185494"/>
    </source>
</evidence>
<dbReference type="Gene3D" id="3.90.79.10">
    <property type="entry name" value="Nucleoside Triphosphate Pyrophosphohydrolase"/>
    <property type="match status" value="1"/>
</dbReference>
<dbReference type="GO" id="GO:0016787">
    <property type="term" value="F:hydrolase activity"/>
    <property type="evidence" value="ECO:0007669"/>
    <property type="project" value="UniProtKB-KW"/>
</dbReference>
<dbReference type="InterPro" id="IPR015797">
    <property type="entry name" value="NUDIX_hydrolase-like_dom_sf"/>
</dbReference>
<dbReference type="PROSITE" id="PS51462">
    <property type="entry name" value="NUDIX"/>
    <property type="match status" value="1"/>
</dbReference>
<dbReference type="PANTHER" id="PTHR11839:SF1">
    <property type="entry name" value="ADP-SUGAR PYROPHOSPHATASE"/>
    <property type="match status" value="1"/>
</dbReference>
<dbReference type="STRING" id="257708.RGI145_14450"/>
<dbReference type="GO" id="GO:0019693">
    <property type="term" value="P:ribose phosphate metabolic process"/>
    <property type="evidence" value="ECO:0007669"/>
    <property type="project" value="TreeGrafter"/>
</dbReference>
<gene>
    <name evidence="3" type="ORF">RGI145_14450</name>
</gene>
<feature type="domain" description="Nudix hydrolase" evidence="2">
    <location>
        <begin position="42"/>
        <end position="172"/>
    </location>
</feature>
<dbReference type="Proteomes" id="UP000185494">
    <property type="component" value="Chromosome 1"/>
</dbReference>
<dbReference type="SUPFAM" id="SSF55811">
    <property type="entry name" value="Nudix"/>
    <property type="match status" value="1"/>
</dbReference>
<dbReference type="KEGG" id="rgi:RGI145_14450"/>